<evidence type="ECO:0000313" key="3">
    <source>
        <dbReference type="EMBL" id="MDM8275598.1"/>
    </source>
</evidence>
<comment type="caution">
    <text evidence="3">The sequence shown here is derived from an EMBL/GenBank/DDBJ whole genome shotgun (WGS) entry which is preliminary data.</text>
</comment>
<keyword evidence="1 3" id="KW-0808">Transferase</keyword>
<dbReference type="Pfam" id="PF02302">
    <property type="entry name" value="PTS_IIB"/>
    <property type="match status" value="1"/>
</dbReference>
<gene>
    <name evidence="3" type="ORF">QUW28_08870</name>
</gene>
<feature type="domain" description="PTS EIIB type-2" evidence="2">
    <location>
        <begin position="1"/>
        <end position="94"/>
    </location>
</feature>
<dbReference type="Proteomes" id="UP001529421">
    <property type="component" value="Unassembled WGS sequence"/>
</dbReference>
<dbReference type="Gene3D" id="3.40.50.2300">
    <property type="match status" value="1"/>
</dbReference>
<name>A0ABT7VAR9_9ACTN</name>
<dbReference type="EMBL" id="JAUDDZ010000014">
    <property type="protein sequence ID" value="MDM8275598.1"/>
    <property type="molecule type" value="Genomic_DNA"/>
</dbReference>
<dbReference type="PROSITE" id="PS51099">
    <property type="entry name" value="PTS_EIIB_TYPE_2"/>
    <property type="match status" value="1"/>
</dbReference>
<keyword evidence="3" id="KW-0813">Transport</keyword>
<dbReference type="InterPro" id="IPR036095">
    <property type="entry name" value="PTS_EIIB-like_sf"/>
</dbReference>
<evidence type="ECO:0000256" key="1">
    <source>
        <dbReference type="ARBA" id="ARBA00022679"/>
    </source>
</evidence>
<dbReference type="GO" id="GO:0016740">
    <property type="term" value="F:transferase activity"/>
    <property type="evidence" value="ECO:0007669"/>
    <property type="project" value="UniProtKB-KW"/>
</dbReference>
<dbReference type="EC" id="2.7.1.-" evidence="3"/>
<dbReference type="RefSeq" id="WP_204672295.1">
    <property type="nucleotide sequence ID" value="NZ_JACJKQ010000003.1"/>
</dbReference>
<keyword evidence="4" id="KW-1185">Reference proteome</keyword>
<protein>
    <submittedName>
        <fullName evidence="3">PTS sugar transporter subunit IIB</fullName>
        <ecNumber evidence="3">2.7.1.-</ecNumber>
    </submittedName>
</protein>
<dbReference type="CDD" id="cd05566">
    <property type="entry name" value="PTS_IIB_galactitol"/>
    <property type="match status" value="1"/>
</dbReference>
<dbReference type="InterPro" id="IPR013011">
    <property type="entry name" value="PTS_EIIB_2"/>
</dbReference>
<evidence type="ECO:0000259" key="2">
    <source>
        <dbReference type="PROSITE" id="PS51099"/>
    </source>
</evidence>
<reference evidence="4" key="1">
    <citation type="submission" date="2023-06" db="EMBL/GenBank/DDBJ databases">
        <title>Identification and characterization of horizontal gene transfer across gut microbiota members of farm animals based on homology search.</title>
        <authorList>
            <person name="Zeman M."/>
            <person name="Kubasova T."/>
            <person name="Jahodarova E."/>
            <person name="Nykrynova M."/>
            <person name="Rychlik I."/>
        </authorList>
    </citation>
    <scope>NUCLEOTIDE SEQUENCE [LARGE SCALE GENOMIC DNA]</scope>
    <source>
        <strain evidence="4">154_Feed</strain>
    </source>
</reference>
<dbReference type="SUPFAM" id="SSF52794">
    <property type="entry name" value="PTS system IIB component-like"/>
    <property type="match status" value="1"/>
</dbReference>
<accession>A0ABT7VAR9</accession>
<keyword evidence="3" id="KW-0762">Sugar transport</keyword>
<dbReference type="InterPro" id="IPR003501">
    <property type="entry name" value="PTS_EIIB_2/3"/>
</dbReference>
<proteinExistence type="predicted"/>
<sequence>MKTIILACGSGIATSTAVAKKVSDFLDANGLAGQYTITQCAIAEAVNRASSADLLISTTVVPDGLPCPYVNGVPFLTGMGRPAAEQQILEILKK</sequence>
<evidence type="ECO:0000313" key="4">
    <source>
        <dbReference type="Proteomes" id="UP001529421"/>
    </source>
</evidence>
<organism evidence="3 4">
    <name type="scientific">Enorma phocaeensis</name>
    <dbReference type="NCBI Taxonomy" id="1871019"/>
    <lineage>
        <taxon>Bacteria</taxon>
        <taxon>Bacillati</taxon>
        <taxon>Actinomycetota</taxon>
        <taxon>Coriobacteriia</taxon>
        <taxon>Coriobacteriales</taxon>
        <taxon>Coriobacteriaceae</taxon>
        <taxon>Enorma</taxon>
    </lineage>
</organism>